<sequence>MQSISRHSGSLLQNKGYLKHGFIWVDLCLKSWTGLLQTHVEYSPLQVRADACNHLSHVAIECG</sequence>
<evidence type="ECO:0000313" key="2">
    <source>
        <dbReference type="Proteomes" id="UP001162541"/>
    </source>
</evidence>
<proteinExistence type="predicted"/>
<accession>A0AAF6BVA7</accession>
<dbReference type="AlphaFoldDB" id="A0AAF6BVA7"/>
<reference evidence="2" key="1">
    <citation type="journal article" date="2020" name="Curr. Biol.">
        <title>Chromatin organization in early land plants reveals an ancestral association between H3K27me3, transposons, and constitutive heterochromatin.</title>
        <authorList>
            <person name="Montgomery S.A."/>
            <person name="Tanizawa Y."/>
            <person name="Galik B."/>
            <person name="Wang N."/>
            <person name="Ito T."/>
            <person name="Mochizuki T."/>
            <person name="Akimcheva S."/>
            <person name="Bowman J.L."/>
            <person name="Cognat V."/>
            <person name="Marechal-Drouard L."/>
            <person name="Ekker H."/>
            <person name="Hong S.F."/>
            <person name="Kohchi T."/>
            <person name="Lin S.S."/>
            <person name="Liu L.D."/>
            <person name="Nakamura Y."/>
            <person name="Valeeva L.R."/>
            <person name="Shakirov E.V."/>
            <person name="Shippen D.E."/>
            <person name="Wei W.L."/>
            <person name="Yagura M."/>
            <person name="Yamaoka S."/>
            <person name="Yamato K.T."/>
            <person name="Liu C."/>
            <person name="Berger F."/>
        </authorList>
    </citation>
    <scope>NUCLEOTIDE SEQUENCE [LARGE SCALE GENOMIC DNA]</scope>
    <source>
        <strain evidence="2">Tak-1</strain>
    </source>
</reference>
<protein>
    <submittedName>
        <fullName evidence="1">Uncharacterized protein</fullName>
    </submittedName>
</protein>
<gene>
    <name evidence="1" type="ORF">Mp_7g02140</name>
</gene>
<dbReference type="Proteomes" id="UP001162541">
    <property type="component" value="Chromosome 7"/>
</dbReference>
<name>A0AAF6BVA7_MARPO</name>
<evidence type="ECO:0000313" key="1">
    <source>
        <dbReference type="EMBL" id="BBN15941.1"/>
    </source>
</evidence>
<organism evidence="1 2">
    <name type="scientific">Marchantia polymorpha subsp. ruderalis</name>
    <dbReference type="NCBI Taxonomy" id="1480154"/>
    <lineage>
        <taxon>Eukaryota</taxon>
        <taxon>Viridiplantae</taxon>
        <taxon>Streptophyta</taxon>
        <taxon>Embryophyta</taxon>
        <taxon>Marchantiophyta</taxon>
        <taxon>Marchantiopsida</taxon>
        <taxon>Marchantiidae</taxon>
        <taxon>Marchantiales</taxon>
        <taxon>Marchantiaceae</taxon>
        <taxon>Marchantia</taxon>
    </lineage>
</organism>
<dbReference type="EMBL" id="AP019872">
    <property type="protein sequence ID" value="BBN15941.1"/>
    <property type="molecule type" value="Genomic_DNA"/>
</dbReference>